<evidence type="ECO:0000256" key="3">
    <source>
        <dbReference type="ARBA" id="ARBA00009677"/>
    </source>
</evidence>
<dbReference type="SUPFAM" id="SSF64518">
    <property type="entry name" value="Phase 1 flagellin"/>
    <property type="match status" value="1"/>
</dbReference>
<evidence type="ECO:0000313" key="9">
    <source>
        <dbReference type="EMBL" id="MFC3714146.1"/>
    </source>
</evidence>
<dbReference type="PROSITE" id="PS00588">
    <property type="entry name" value="FLAGELLA_BB_ROD"/>
    <property type="match status" value="1"/>
</dbReference>
<evidence type="ECO:0000259" key="7">
    <source>
        <dbReference type="Pfam" id="PF06429"/>
    </source>
</evidence>
<dbReference type="RefSeq" id="WP_380863305.1">
    <property type="nucleotide sequence ID" value="NZ_JBHRXV010000011.1"/>
</dbReference>
<name>A0ABV7XEA0_9SPHN</name>
<dbReference type="InterPro" id="IPR053927">
    <property type="entry name" value="FlgK_helical"/>
</dbReference>
<evidence type="ECO:0000256" key="2">
    <source>
        <dbReference type="ARBA" id="ARBA00004613"/>
    </source>
</evidence>
<dbReference type="Pfam" id="PF22638">
    <property type="entry name" value="FlgK_D1"/>
    <property type="match status" value="1"/>
</dbReference>
<gene>
    <name evidence="9" type="primary">flgK</name>
    <name evidence="9" type="ORF">ACFOMD_16360</name>
</gene>
<keyword evidence="5" id="KW-0964">Secreted</keyword>
<keyword evidence="9" id="KW-0966">Cell projection</keyword>
<comment type="caution">
    <text evidence="9">The sequence shown here is derived from an EMBL/GenBank/DDBJ whole genome shotgun (WGS) entry which is preliminary data.</text>
</comment>
<dbReference type="EMBL" id="JBHRXV010000011">
    <property type="protein sequence ID" value="MFC3714146.1"/>
    <property type="molecule type" value="Genomic_DNA"/>
</dbReference>
<evidence type="ECO:0000313" key="10">
    <source>
        <dbReference type="Proteomes" id="UP001595615"/>
    </source>
</evidence>
<dbReference type="NCBIfam" id="TIGR02492">
    <property type="entry name" value="flgK_ends"/>
    <property type="match status" value="1"/>
</dbReference>
<evidence type="ECO:0000256" key="6">
    <source>
        <dbReference type="ARBA" id="ARBA00023143"/>
    </source>
</evidence>
<dbReference type="Pfam" id="PF06429">
    <property type="entry name" value="Flg_bbr_C"/>
    <property type="match status" value="1"/>
</dbReference>
<dbReference type="Proteomes" id="UP001595615">
    <property type="component" value="Unassembled WGS sequence"/>
</dbReference>
<keyword evidence="10" id="KW-1185">Reference proteome</keyword>
<dbReference type="InterPro" id="IPR002371">
    <property type="entry name" value="FlgK"/>
</dbReference>
<dbReference type="PANTHER" id="PTHR30033">
    <property type="entry name" value="FLAGELLAR HOOK-ASSOCIATED PROTEIN 1"/>
    <property type="match status" value="1"/>
</dbReference>
<feature type="domain" description="Flagellar basal-body/hook protein C-terminal" evidence="7">
    <location>
        <begin position="407"/>
        <end position="447"/>
    </location>
</feature>
<comment type="similarity">
    <text evidence="3">Belongs to the flagella basal body rod proteins family.</text>
</comment>
<dbReference type="InterPro" id="IPR019776">
    <property type="entry name" value="Flagellar_basal_body_rod_CS"/>
</dbReference>
<comment type="subcellular location">
    <subcellularLocation>
        <location evidence="1">Bacterial flagellum</location>
    </subcellularLocation>
    <subcellularLocation>
        <location evidence="2">Secreted</location>
    </subcellularLocation>
</comment>
<dbReference type="PANTHER" id="PTHR30033:SF2">
    <property type="entry name" value="FLAGELLAR HOOK PROTEIN"/>
    <property type="match status" value="1"/>
</dbReference>
<accession>A0ABV7XEA0</accession>
<evidence type="ECO:0000256" key="4">
    <source>
        <dbReference type="ARBA" id="ARBA00016244"/>
    </source>
</evidence>
<protein>
    <recommendedName>
        <fullName evidence="4">Flagellar hook-associated protein 1</fullName>
    </recommendedName>
</protein>
<keyword evidence="9" id="KW-0969">Cilium</keyword>
<sequence length="448" mass="45799">MSDLLSIGLSGVSAYRTALAAVGDNVANAEVEGYSRRSVRLTEAGIIGDEAIGQPAGLRFTGVKATSVDRAWDDFQAAESRLSASADGRASTRAYWLGQVESKLGFGELSVGSRVGAFFNSATALAANPKDTLGRAAMLSSLNDAATTIRTTAEGLKSAAAGIQASATREVDVLNGDLEALSRMNVALLQGRPGSSSYASAQDERDRIIDRIAQQVDVKVELGSDGTATLKLAGASNVTLLDPAGRGLVVVNAAADGRLSLSIARGDNLDPLPVSGGKLAGLVDVSSSTAAKRGELDALATKLVADINTWSAAGRDLAGNPGGPMLAITAGAISLQVVMTDPSAVAAASSTSDNGNLLDINSLRGTDGVEAKWAALVAGSSQATASAKSESAAAATKRDQAFAARDETSGIDLDREAAELLRFQQAYGASTRIIQVARETLQSILDLF</sequence>
<evidence type="ECO:0000256" key="5">
    <source>
        <dbReference type="ARBA" id="ARBA00022525"/>
    </source>
</evidence>
<reference evidence="10" key="1">
    <citation type="journal article" date="2019" name="Int. J. Syst. Evol. Microbiol.">
        <title>The Global Catalogue of Microorganisms (GCM) 10K type strain sequencing project: providing services to taxonomists for standard genome sequencing and annotation.</title>
        <authorList>
            <consortium name="The Broad Institute Genomics Platform"/>
            <consortium name="The Broad Institute Genome Sequencing Center for Infectious Disease"/>
            <person name="Wu L."/>
            <person name="Ma J."/>
        </authorList>
    </citation>
    <scope>NUCLEOTIDE SEQUENCE [LARGE SCALE GENOMIC DNA]</scope>
    <source>
        <strain evidence="10">KCTC 42644</strain>
    </source>
</reference>
<keyword evidence="9" id="KW-0282">Flagellum</keyword>
<evidence type="ECO:0000256" key="1">
    <source>
        <dbReference type="ARBA" id="ARBA00004365"/>
    </source>
</evidence>
<keyword evidence="6" id="KW-0975">Bacterial flagellum</keyword>
<organism evidence="9 10">
    <name type="scientific">Sphingoaurantiacus capsulatus</name>
    <dbReference type="NCBI Taxonomy" id="1771310"/>
    <lineage>
        <taxon>Bacteria</taxon>
        <taxon>Pseudomonadati</taxon>
        <taxon>Pseudomonadota</taxon>
        <taxon>Alphaproteobacteria</taxon>
        <taxon>Sphingomonadales</taxon>
        <taxon>Sphingosinicellaceae</taxon>
        <taxon>Sphingoaurantiacus</taxon>
    </lineage>
</organism>
<proteinExistence type="inferred from homology"/>
<feature type="domain" description="Flagellar hook-associated protein FlgK helical" evidence="8">
    <location>
        <begin position="97"/>
        <end position="325"/>
    </location>
</feature>
<evidence type="ECO:0000259" key="8">
    <source>
        <dbReference type="Pfam" id="PF22638"/>
    </source>
</evidence>
<dbReference type="InterPro" id="IPR010930">
    <property type="entry name" value="Flg_bb/hook_C_dom"/>
</dbReference>